<accession>C7R917</accession>
<name>C7R917_KANKD</name>
<dbReference type="Proteomes" id="UP000001231">
    <property type="component" value="Chromosome"/>
</dbReference>
<reference evidence="2 3" key="1">
    <citation type="journal article" date="2009" name="Stand. Genomic Sci.">
        <title>Complete genome sequence of Kangiella koreensis type strain (SW-125).</title>
        <authorList>
            <person name="Han C."/>
            <person name="Sikorski J."/>
            <person name="Lapidus A."/>
            <person name="Nolan M."/>
            <person name="Glavina Del Rio T."/>
            <person name="Tice H."/>
            <person name="Cheng J.F."/>
            <person name="Lucas S."/>
            <person name="Chen F."/>
            <person name="Copeland A."/>
            <person name="Ivanova N."/>
            <person name="Mavromatis K."/>
            <person name="Ovchinnikova G."/>
            <person name="Pati A."/>
            <person name="Bruce D."/>
            <person name="Goodwin L."/>
            <person name="Pitluck S."/>
            <person name="Chen A."/>
            <person name="Palaniappan K."/>
            <person name="Land M."/>
            <person name="Hauser L."/>
            <person name="Chang Y.J."/>
            <person name="Jeffries C.D."/>
            <person name="Chain P."/>
            <person name="Saunders E."/>
            <person name="Brettin T."/>
            <person name="Goker M."/>
            <person name="Tindall B.J."/>
            <person name="Bristow J."/>
            <person name="Eisen J.A."/>
            <person name="Markowitz V."/>
            <person name="Hugenholtz P."/>
            <person name="Kyrpides N.C."/>
            <person name="Klenk H.P."/>
            <person name="Detter J.C."/>
        </authorList>
    </citation>
    <scope>NUCLEOTIDE SEQUENCE [LARGE SCALE GENOMIC DNA]</scope>
    <source>
        <strain evidence="3">DSM 16069 / KCTC 12182 / SW-125</strain>
    </source>
</reference>
<feature type="signal peptide" evidence="1">
    <location>
        <begin position="1"/>
        <end position="21"/>
    </location>
</feature>
<sequence>MKKSIVVLSVIFGLATGAAYAGDADVLKQQDVRACEAQTQQKANQKGQQAEKSCECEIDNTDYEALAEAKKKGDLAKIQKIKQEAKEACTE</sequence>
<evidence type="ECO:0000313" key="3">
    <source>
        <dbReference type="Proteomes" id="UP000001231"/>
    </source>
</evidence>
<dbReference type="EMBL" id="CP001707">
    <property type="protein sequence ID" value="ACV27807.1"/>
    <property type="molecule type" value="Genomic_DNA"/>
</dbReference>
<dbReference type="HOGENOM" id="CLU_2382273_0_0_6"/>
<keyword evidence="3" id="KW-1185">Reference proteome</keyword>
<dbReference type="OrthoDB" id="6197843at2"/>
<evidence type="ECO:0000256" key="1">
    <source>
        <dbReference type="SAM" id="SignalP"/>
    </source>
</evidence>
<keyword evidence="1" id="KW-0732">Signal</keyword>
<dbReference type="RefSeq" id="WP_015781412.1">
    <property type="nucleotide sequence ID" value="NC_013166.1"/>
</dbReference>
<evidence type="ECO:0000313" key="2">
    <source>
        <dbReference type="EMBL" id="ACV27807.1"/>
    </source>
</evidence>
<proteinExistence type="predicted"/>
<protein>
    <recommendedName>
        <fullName evidence="4">Secreted protein</fullName>
    </recommendedName>
</protein>
<dbReference type="InParanoid" id="C7R917"/>
<dbReference type="KEGG" id="kko:Kkor_2398"/>
<evidence type="ECO:0008006" key="4">
    <source>
        <dbReference type="Google" id="ProtNLM"/>
    </source>
</evidence>
<feature type="chain" id="PRO_5002983643" description="Secreted protein" evidence="1">
    <location>
        <begin position="22"/>
        <end position="91"/>
    </location>
</feature>
<gene>
    <name evidence="2" type="ordered locus">Kkor_2398</name>
</gene>
<dbReference type="AlphaFoldDB" id="C7R917"/>
<organism evidence="2 3">
    <name type="scientific">Kangiella koreensis (strain DSM 16069 / JCM 12317 / KCTC 12182 / SW-125)</name>
    <dbReference type="NCBI Taxonomy" id="523791"/>
    <lineage>
        <taxon>Bacteria</taxon>
        <taxon>Pseudomonadati</taxon>
        <taxon>Pseudomonadota</taxon>
        <taxon>Gammaproteobacteria</taxon>
        <taxon>Kangiellales</taxon>
        <taxon>Kangiellaceae</taxon>
        <taxon>Kangiella</taxon>
    </lineage>
</organism>